<sequence>MTRYDLYIHNLELNAYEAPPADVSQGPADPPEIQIHNKTVPKGMGQTPVRRAILIQLSNTTCNISCRAIHERCLNGSSGQSSNTGAPDEKNRSQLIYQPAGWQSAGNGAKLEPRSSSRAGKNRTSSAADKKRHRCRSCSRTRLKMKSKQLDEETS</sequence>
<evidence type="ECO:0000313" key="2">
    <source>
        <dbReference type="EMBL" id="KZV15880.1"/>
    </source>
</evidence>
<dbReference type="AlphaFoldDB" id="A0A2Z7AAB0"/>
<feature type="region of interest" description="Disordered" evidence="1">
    <location>
        <begin position="74"/>
        <end position="155"/>
    </location>
</feature>
<name>A0A2Z7AAB0_9LAMI</name>
<dbReference type="Proteomes" id="UP000250235">
    <property type="component" value="Unassembled WGS sequence"/>
</dbReference>
<accession>A0A2Z7AAB0</accession>
<evidence type="ECO:0000256" key="1">
    <source>
        <dbReference type="SAM" id="MobiDB-lite"/>
    </source>
</evidence>
<feature type="compositionally biased region" description="Polar residues" evidence="1">
    <location>
        <begin position="114"/>
        <end position="127"/>
    </location>
</feature>
<feature type="compositionally biased region" description="Basic residues" evidence="1">
    <location>
        <begin position="130"/>
        <end position="147"/>
    </location>
</feature>
<keyword evidence="3" id="KW-1185">Reference proteome</keyword>
<reference evidence="2 3" key="1">
    <citation type="journal article" date="2015" name="Proc. Natl. Acad. Sci. U.S.A.">
        <title>The resurrection genome of Boea hygrometrica: A blueprint for survival of dehydration.</title>
        <authorList>
            <person name="Xiao L."/>
            <person name="Yang G."/>
            <person name="Zhang L."/>
            <person name="Yang X."/>
            <person name="Zhao S."/>
            <person name="Ji Z."/>
            <person name="Zhou Q."/>
            <person name="Hu M."/>
            <person name="Wang Y."/>
            <person name="Chen M."/>
            <person name="Xu Y."/>
            <person name="Jin H."/>
            <person name="Xiao X."/>
            <person name="Hu G."/>
            <person name="Bao F."/>
            <person name="Hu Y."/>
            <person name="Wan P."/>
            <person name="Li L."/>
            <person name="Deng X."/>
            <person name="Kuang T."/>
            <person name="Xiang C."/>
            <person name="Zhu J.K."/>
            <person name="Oliver M.J."/>
            <person name="He Y."/>
        </authorList>
    </citation>
    <scope>NUCLEOTIDE SEQUENCE [LARGE SCALE GENOMIC DNA]</scope>
    <source>
        <strain evidence="3">cv. XS01</strain>
    </source>
</reference>
<gene>
    <name evidence="2" type="ORF">F511_21845</name>
</gene>
<protein>
    <submittedName>
        <fullName evidence="2">Uncharacterized protein</fullName>
    </submittedName>
</protein>
<dbReference type="EMBL" id="KV019601">
    <property type="protein sequence ID" value="KZV15880.1"/>
    <property type="molecule type" value="Genomic_DNA"/>
</dbReference>
<proteinExistence type="predicted"/>
<feature type="compositionally biased region" description="Polar residues" evidence="1">
    <location>
        <begin position="75"/>
        <end position="85"/>
    </location>
</feature>
<organism evidence="2 3">
    <name type="scientific">Dorcoceras hygrometricum</name>
    <dbReference type="NCBI Taxonomy" id="472368"/>
    <lineage>
        <taxon>Eukaryota</taxon>
        <taxon>Viridiplantae</taxon>
        <taxon>Streptophyta</taxon>
        <taxon>Embryophyta</taxon>
        <taxon>Tracheophyta</taxon>
        <taxon>Spermatophyta</taxon>
        <taxon>Magnoliopsida</taxon>
        <taxon>eudicotyledons</taxon>
        <taxon>Gunneridae</taxon>
        <taxon>Pentapetalae</taxon>
        <taxon>asterids</taxon>
        <taxon>lamiids</taxon>
        <taxon>Lamiales</taxon>
        <taxon>Gesneriaceae</taxon>
        <taxon>Didymocarpoideae</taxon>
        <taxon>Trichosporeae</taxon>
        <taxon>Loxocarpinae</taxon>
        <taxon>Dorcoceras</taxon>
    </lineage>
</organism>
<evidence type="ECO:0000313" key="3">
    <source>
        <dbReference type="Proteomes" id="UP000250235"/>
    </source>
</evidence>